<dbReference type="InterPro" id="IPR047803">
    <property type="entry name" value="DCD1A/B-like"/>
</dbReference>
<dbReference type="NCBIfam" id="NF040521">
    <property type="entry name" value="C45_proenzyme"/>
    <property type="match status" value="1"/>
</dbReference>
<proteinExistence type="predicted"/>
<evidence type="ECO:0000313" key="4">
    <source>
        <dbReference type="Proteomes" id="UP001170954"/>
    </source>
</evidence>
<name>A0ABT7NK95_9SPHI</name>
<reference evidence="3" key="2">
    <citation type="journal article" date="2022" name="Sci. Total Environ.">
        <title>Prevalence, transmission, and molecular epidemiology of tet(X)-positive bacteria among humans, animals, and environmental niches in China: An epidemiological, and genomic-based study.</title>
        <authorList>
            <person name="Dong N."/>
            <person name="Zeng Y."/>
            <person name="Cai C."/>
            <person name="Sun C."/>
            <person name="Lu J."/>
            <person name="Liu C."/>
            <person name="Zhou H."/>
            <person name="Sun Q."/>
            <person name="Shu L."/>
            <person name="Wang H."/>
            <person name="Wang Y."/>
            <person name="Wang S."/>
            <person name="Wu C."/>
            <person name="Chan E.W."/>
            <person name="Chen G."/>
            <person name="Shen Z."/>
            <person name="Chen S."/>
            <person name="Zhang R."/>
        </authorList>
    </citation>
    <scope>NUCLEOTIDE SEQUENCE</scope>
    <source>
        <strain evidence="3">R1692</strain>
    </source>
</reference>
<feature type="signal peptide" evidence="1">
    <location>
        <begin position="1"/>
        <end position="21"/>
    </location>
</feature>
<dbReference type="PROSITE" id="PS51257">
    <property type="entry name" value="PROKAR_LIPOPROTEIN"/>
    <property type="match status" value="1"/>
</dbReference>
<dbReference type="PANTHER" id="PTHR35190">
    <property type="entry name" value="PROTEIN DCD1B"/>
    <property type="match status" value="1"/>
</dbReference>
<dbReference type="InterPro" id="IPR005079">
    <property type="entry name" value="Peptidase_C45_hydrolase"/>
</dbReference>
<dbReference type="InterPro" id="IPR011990">
    <property type="entry name" value="TPR-like_helical_dom_sf"/>
</dbReference>
<dbReference type="RefSeq" id="WP_286650663.1">
    <property type="nucleotide sequence ID" value="NZ_JACAGK010000010.1"/>
</dbReference>
<protein>
    <submittedName>
        <fullName evidence="3">Acyl-CoA--6-aminopenicillanic acid acyl-transferase</fullName>
    </submittedName>
</protein>
<comment type="caution">
    <text evidence="3">The sequence shown here is derived from an EMBL/GenBank/DDBJ whole genome shotgun (WGS) entry which is preliminary data.</text>
</comment>
<dbReference type="EMBL" id="JACAGK010000010">
    <property type="protein sequence ID" value="MDM1047624.1"/>
    <property type="molecule type" value="Genomic_DNA"/>
</dbReference>
<keyword evidence="4" id="KW-1185">Reference proteome</keyword>
<accession>A0ABT7NK95</accession>
<feature type="domain" description="Peptidase C45 hydrolase" evidence="2">
    <location>
        <begin position="177"/>
        <end position="371"/>
    </location>
</feature>
<evidence type="ECO:0000256" key="1">
    <source>
        <dbReference type="SAM" id="SignalP"/>
    </source>
</evidence>
<dbReference type="Pfam" id="PF03417">
    <property type="entry name" value="AAT"/>
    <property type="match status" value="1"/>
</dbReference>
<dbReference type="InterPro" id="IPR047794">
    <property type="entry name" value="C45_proenzyme-like"/>
</dbReference>
<feature type="chain" id="PRO_5045094129" evidence="1">
    <location>
        <begin position="22"/>
        <end position="539"/>
    </location>
</feature>
<gene>
    <name evidence="3" type="ORF">HX018_05125</name>
</gene>
<dbReference type="SUPFAM" id="SSF48452">
    <property type="entry name" value="TPR-like"/>
    <property type="match status" value="1"/>
</dbReference>
<dbReference type="PANTHER" id="PTHR35190:SF2">
    <property type="entry name" value="PROTEIN DCD1B"/>
    <property type="match status" value="1"/>
</dbReference>
<evidence type="ECO:0000313" key="3">
    <source>
        <dbReference type="EMBL" id="MDM1047624.1"/>
    </source>
</evidence>
<dbReference type="Proteomes" id="UP001170954">
    <property type="component" value="Unassembled WGS sequence"/>
</dbReference>
<dbReference type="Gene3D" id="3.60.60.10">
    <property type="entry name" value="Penicillin V Acylase, Chain A"/>
    <property type="match status" value="1"/>
</dbReference>
<evidence type="ECO:0000259" key="2">
    <source>
        <dbReference type="Pfam" id="PF03417"/>
    </source>
</evidence>
<sequence>MCRAFCLFLILFLLSSCGSIKNLKKESARFQQEFDSTNVRLESEDQLSQSPYGNLQLRLKGNDFELGYKKGLITKPFLQHQEDVFFQKVAEFVPKPRRQRLLMKFLKWYHRDILQDIPLSYRKEIYGLSRHAGNKYDYVGNKYERSLLLHGAHDIGHAMQDLMLVGCSSVALWDSKTQDGKLLIGRNFDFYVNDAFAENKIVEFIAPEEGYKYASVSWPGMIGVVSGMNEKGLTITLNAGKSSIPLRGKTPISIVARDILQHAQNIEEAIQIAKGFEVFISESLLIGSAQDNRAVNIEMSPKRFDVFEVNNDILFCTNHFQSITYTKDKRNKSHISSSHSQYRLDKIKQSFSKEGVYQPEDIAKVLRDETGLNNEDIGYGNEKALNQLLAHHAVIFKPDELLMWVSNNPYQLGTFEAYDLRKVFHNEKPIQVIKELEIPADPFLKTKAFADFQQFRGLLPEIERATKTKQEISDSDLQLLEKSNPNLWLTYKVLGDYHFKHQNWEKASHYYEIALSKEVSSEKAKEQLQKQLLKARKKL</sequence>
<reference evidence="3" key="1">
    <citation type="submission" date="2020-06" db="EMBL/GenBank/DDBJ databases">
        <authorList>
            <person name="Dong N."/>
        </authorList>
    </citation>
    <scope>NUCLEOTIDE SEQUENCE</scope>
    <source>
        <strain evidence="3">R1692</strain>
    </source>
</reference>
<organism evidence="3 4">
    <name type="scientific">Sphingobacterium hotanense</name>
    <dbReference type="NCBI Taxonomy" id="649196"/>
    <lineage>
        <taxon>Bacteria</taxon>
        <taxon>Pseudomonadati</taxon>
        <taxon>Bacteroidota</taxon>
        <taxon>Sphingobacteriia</taxon>
        <taxon>Sphingobacteriales</taxon>
        <taxon>Sphingobacteriaceae</taxon>
        <taxon>Sphingobacterium</taxon>
    </lineage>
</organism>
<keyword evidence="1" id="KW-0732">Signal</keyword>